<feature type="region of interest" description="Disordered" evidence="1">
    <location>
        <begin position="83"/>
        <end position="103"/>
    </location>
</feature>
<proteinExistence type="predicted"/>
<reference evidence="2 3" key="1">
    <citation type="submission" date="2024-01" db="EMBL/GenBank/DDBJ databases">
        <title>The genomes of 5 underutilized Papilionoideae crops provide insights into root nodulation and disease resistanc.</title>
        <authorList>
            <person name="Yuan L."/>
        </authorList>
    </citation>
    <scope>NUCLEOTIDE SEQUENCE [LARGE SCALE GENOMIC DNA]</scope>
    <source>
        <strain evidence="2">ZHUSHIDOU_FW_LH</strain>
        <tissue evidence="2">Leaf</tissue>
    </source>
</reference>
<feature type="region of interest" description="Disordered" evidence="1">
    <location>
        <begin position="121"/>
        <end position="142"/>
    </location>
</feature>
<sequence>MAFTPNNNPNLSPSRSVPTSNRGRRSSSHKVSIIPKDARRKYTSTSFSAREPSSPKVSCMGQVQSKKKIKAQKQKALQQLPTKESDYVYVPSSDQGPNPRGKEFVLEEKAPTTQIAPSLGTMKKFTSGRGSLSDFDVTLEER</sequence>
<name>A0AAN9HQQ0_CROPI</name>
<evidence type="ECO:0000313" key="3">
    <source>
        <dbReference type="Proteomes" id="UP001372338"/>
    </source>
</evidence>
<feature type="compositionally biased region" description="Low complexity" evidence="1">
    <location>
        <begin position="1"/>
        <end position="18"/>
    </location>
</feature>
<dbReference type="EMBL" id="JAYWIO010000007">
    <property type="protein sequence ID" value="KAK7250776.1"/>
    <property type="molecule type" value="Genomic_DNA"/>
</dbReference>
<keyword evidence="3" id="KW-1185">Reference proteome</keyword>
<gene>
    <name evidence="2" type="ORF">RIF29_33444</name>
</gene>
<organism evidence="2 3">
    <name type="scientific">Crotalaria pallida</name>
    <name type="common">Smooth rattlebox</name>
    <name type="synonym">Crotalaria striata</name>
    <dbReference type="NCBI Taxonomy" id="3830"/>
    <lineage>
        <taxon>Eukaryota</taxon>
        <taxon>Viridiplantae</taxon>
        <taxon>Streptophyta</taxon>
        <taxon>Embryophyta</taxon>
        <taxon>Tracheophyta</taxon>
        <taxon>Spermatophyta</taxon>
        <taxon>Magnoliopsida</taxon>
        <taxon>eudicotyledons</taxon>
        <taxon>Gunneridae</taxon>
        <taxon>Pentapetalae</taxon>
        <taxon>rosids</taxon>
        <taxon>fabids</taxon>
        <taxon>Fabales</taxon>
        <taxon>Fabaceae</taxon>
        <taxon>Papilionoideae</taxon>
        <taxon>50 kb inversion clade</taxon>
        <taxon>genistoids sensu lato</taxon>
        <taxon>core genistoids</taxon>
        <taxon>Crotalarieae</taxon>
        <taxon>Crotalaria</taxon>
    </lineage>
</organism>
<dbReference type="Proteomes" id="UP001372338">
    <property type="component" value="Unassembled WGS sequence"/>
</dbReference>
<dbReference type="PANTHER" id="PTHR34779:SF7">
    <property type="entry name" value="DUF3741 DOMAIN-CONTAINING PROTEIN"/>
    <property type="match status" value="1"/>
</dbReference>
<feature type="region of interest" description="Disordered" evidence="1">
    <location>
        <begin position="1"/>
        <end position="65"/>
    </location>
</feature>
<dbReference type="InterPro" id="IPR038796">
    <property type="entry name" value="At1g76070-like"/>
</dbReference>
<evidence type="ECO:0000313" key="2">
    <source>
        <dbReference type="EMBL" id="KAK7250776.1"/>
    </source>
</evidence>
<dbReference type="PANTHER" id="PTHR34779">
    <property type="entry name" value="OS09G0542900 PROTEIN"/>
    <property type="match status" value="1"/>
</dbReference>
<accession>A0AAN9HQQ0</accession>
<evidence type="ECO:0000256" key="1">
    <source>
        <dbReference type="SAM" id="MobiDB-lite"/>
    </source>
</evidence>
<dbReference type="AlphaFoldDB" id="A0AAN9HQQ0"/>
<protein>
    <submittedName>
        <fullName evidence="2">Uncharacterized protein</fullName>
    </submittedName>
</protein>
<comment type="caution">
    <text evidence="2">The sequence shown here is derived from an EMBL/GenBank/DDBJ whole genome shotgun (WGS) entry which is preliminary data.</text>
</comment>